<proteinExistence type="predicted"/>
<keyword evidence="3" id="KW-1185">Reference proteome</keyword>
<evidence type="ECO:0000259" key="1">
    <source>
        <dbReference type="Pfam" id="PF07452"/>
    </source>
</evidence>
<evidence type="ECO:0000313" key="2">
    <source>
        <dbReference type="EMBL" id="TVP41237.1"/>
    </source>
</evidence>
<protein>
    <recommendedName>
        <fullName evidence="1">CHRD domain-containing protein</fullName>
    </recommendedName>
</protein>
<gene>
    <name evidence="2" type="ORF">NARC_40200</name>
</gene>
<accession>A0A557SXA1</accession>
<dbReference type="EMBL" id="VOAH01000004">
    <property type="protein sequence ID" value="TVP41237.1"/>
    <property type="molecule type" value="Genomic_DNA"/>
</dbReference>
<name>A0A557SXA1_9ARCH</name>
<dbReference type="Proteomes" id="UP000315289">
    <property type="component" value="Unassembled WGS sequence"/>
</dbReference>
<dbReference type="AlphaFoldDB" id="A0A557SXA1"/>
<organism evidence="2 3">
    <name type="scientific">Candidatus Nitrosocosmicus arcticus</name>
    <dbReference type="NCBI Taxonomy" id="2035267"/>
    <lineage>
        <taxon>Archaea</taxon>
        <taxon>Nitrososphaerota</taxon>
        <taxon>Nitrososphaeria</taxon>
        <taxon>Nitrososphaerales</taxon>
        <taxon>Nitrososphaeraceae</taxon>
        <taxon>Candidatus Nitrosocosmicus</taxon>
    </lineage>
</organism>
<evidence type="ECO:0000313" key="3">
    <source>
        <dbReference type="Proteomes" id="UP000315289"/>
    </source>
</evidence>
<comment type="caution">
    <text evidence="2">The sequence shown here is derived from an EMBL/GenBank/DDBJ whole genome shotgun (WGS) entry which is preliminary data.</text>
</comment>
<dbReference type="Pfam" id="PF07452">
    <property type="entry name" value="CHRD"/>
    <property type="match status" value="1"/>
</dbReference>
<reference evidence="2 3" key="1">
    <citation type="journal article" date="2019" name="Front. Microbiol.">
        <title>Ammonia Oxidation by the Arctic Terrestrial Thaumarchaeote Candidatus Nitrosocosmicus arcticus Is Stimulated by Increasing Temperatures.</title>
        <authorList>
            <person name="Alves R.J.E."/>
            <person name="Kerou M."/>
            <person name="Zappe A."/>
            <person name="Bittner R."/>
            <person name="Abby S.S."/>
            <person name="Schmidt H.A."/>
            <person name="Pfeifer K."/>
            <person name="Schleper C."/>
        </authorList>
    </citation>
    <scope>NUCLEOTIDE SEQUENCE [LARGE SCALE GENOMIC DNA]</scope>
    <source>
        <strain evidence="2 3">Kfb</strain>
    </source>
</reference>
<sequence length="102" mass="11037">MPRNEAIEFYANATWIQGVAQGHIHNGIQGENGPAIVTLFNFTSQHEVSEKGTIAGSRLEGPMQGKAIVDLITAMKDGSTYVNFHNQQNPTGEIRGQLNSAN</sequence>
<feature type="domain" description="CHRD" evidence="1">
    <location>
        <begin position="18"/>
        <end position="98"/>
    </location>
</feature>
<dbReference type="InterPro" id="IPR010895">
    <property type="entry name" value="CHRD"/>
</dbReference>